<feature type="domain" description="EGF-like" evidence="4">
    <location>
        <begin position="225"/>
        <end position="239"/>
    </location>
</feature>
<feature type="chain" id="PRO_5044840183" description="EGF-like domain-containing protein" evidence="3">
    <location>
        <begin position="27"/>
        <end position="247"/>
    </location>
</feature>
<evidence type="ECO:0000256" key="1">
    <source>
        <dbReference type="ARBA" id="ARBA00004167"/>
    </source>
</evidence>
<dbReference type="EMBL" id="JBGMDY010000011">
    <property type="protein sequence ID" value="KAL2318408.1"/>
    <property type="molecule type" value="Genomic_DNA"/>
</dbReference>
<evidence type="ECO:0000256" key="3">
    <source>
        <dbReference type="SAM" id="SignalP"/>
    </source>
</evidence>
<dbReference type="Proteomes" id="UP001603857">
    <property type="component" value="Unassembled WGS sequence"/>
</dbReference>
<keyword evidence="6" id="KW-1185">Reference proteome</keyword>
<dbReference type="InterPro" id="IPR025287">
    <property type="entry name" value="WAK_GUB"/>
</dbReference>
<dbReference type="AlphaFoldDB" id="A0ABD1L4W7"/>
<evidence type="ECO:0000313" key="5">
    <source>
        <dbReference type="EMBL" id="KAL2318408.1"/>
    </source>
</evidence>
<dbReference type="PROSITE" id="PS01186">
    <property type="entry name" value="EGF_2"/>
    <property type="match status" value="1"/>
</dbReference>
<protein>
    <recommendedName>
        <fullName evidence="4">EGF-like domain-containing protein</fullName>
    </recommendedName>
</protein>
<name>A0ABD1L4W7_9FABA</name>
<accession>A0ABD1L4W7</accession>
<sequence>MEPLQLREVLMFALALAMVVVAVALASDQIQTLPGCNSTCGNIQIPYPFGVGNSSTQPQQPCYLEPKFHLVCNNSNSNLLWSNLIVLSINGIAHQMDLSFWVARFCNDSYDNNPWIRTADFSVSRKENKFLTVDIPPRMRRISSVQAATFSNSTRDCSYSFLAKHNSYDFSTSHLQSFPYKTLPLVVDWTVGEQNCSRFESSRNEYACKDHSHCNDTDTDIGYRCTCDHGYQGNPYLGCTVKLRYAL</sequence>
<comment type="caution">
    <text evidence="5">The sequence shown here is derived from an EMBL/GenBank/DDBJ whole genome shotgun (WGS) entry which is preliminary data.</text>
</comment>
<evidence type="ECO:0000313" key="6">
    <source>
        <dbReference type="Proteomes" id="UP001603857"/>
    </source>
</evidence>
<evidence type="ECO:0000259" key="4">
    <source>
        <dbReference type="PROSITE" id="PS01186"/>
    </source>
</evidence>
<organism evidence="5 6">
    <name type="scientific">Flemingia macrophylla</name>
    <dbReference type="NCBI Taxonomy" id="520843"/>
    <lineage>
        <taxon>Eukaryota</taxon>
        <taxon>Viridiplantae</taxon>
        <taxon>Streptophyta</taxon>
        <taxon>Embryophyta</taxon>
        <taxon>Tracheophyta</taxon>
        <taxon>Spermatophyta</taxon>
        <taxon>Magnoliopsida</taxon>
        <taxon>eudicotyledons</taxon>
        <taxon>Gunneridae</taxon>
        <taxon>Pentapetalae</taxon>
        <taxon>rosids</taxon>
        <taxon>fabids</taxon>
        <taxon>Fabales</taxon>
        <taxon>Fabaceae</taxon>
        <taxon>Papilionoideae</taxon>
        <taxon>50 kb inversion clade</taxon>
        <taxon>NPAAA clade</taxon>
        <taxon>indigoferoid/millettioid clade</taxon>
        <taxon>Phaseoleae</taxon>
        <taxon>Flemingia</taxon>
    </lineage>
</organism>
<evidence type="ECO:0000256" key="2">
    <source>
        <dbReference type="ARBA" id="ARBA00022729"/>
    </source>
</evidence>
<dbReference type="Pfam" id="PF13947">
    <property type="entry name" value="GUB_WAK_bind"/>
    <property type="match status" value="1"/>
</dbReference>
<dbReference type="GO" id="GO:0016020">
    <property type="term" value="C:membrane"/>
    <property type="evidence" value="ECO:0007669"/>
    <property type="project" value="UniProtKB-SubCell"/>
</dbReference>
<gene>
    <name evidence="5" type="ORF">Fmac_032284</name>
</gene>
<dbReference type="InterPro" id="IPR000742">
    <property type="entry name" value="EGF"/>
</dbReference>
<keyword evidence="2 3" id="KW-0732">Signal</keyword>
<proteinExistence type="predicted"/>
<comment type="subcellular location">
    <subcellularLocation>
        <location evidence="1">Membrane</location>
        <topology evidence="1">Single-pass membrane protein</topology>
    </subcellularLocation>
</comment>
<reference evidence="5 6" key="1">
    <citation type="submission" date="2024-08" db="EMBL/GenBank/DDBJ databases">
        <title>Insights into the chromosomal genome structure of Flemingia macrophylla.</title>
        <authorList>
            <person name="Ding Y."/>
            <person name="Zhao Y."/>
            <person name="Bi W."/>
            <person name="Wu M."/>
            <person name="Zhao G."/>
            <person name="Gong Y."/>
            <person name="Li W."/>
            <person name="Zhang P."/>
        </authorList>
    </citation>
    <scope>NUCLEOTIDE SEQUENCE [LARGE SCALE GENOMIC DNA]</scope>
    <source>
        <strain evidence="5">DYQJB</strain>
        <tissue evidence="5">Leaf</tissue>
    </source>
</reference>
<feature type="signal peptide" evidence="3">
    <location>
        <begin position="1"/>
        <end position="26"/>
    </location>
</feature>
<dbReference type="PANTHER" id="PTHR33491">
    <property type="entry name" value="OSJNBA0016N04.9 PROTEIN"/>
    <property type="match status" value="1"/>
</dbReference>